<dbReference type="EMBL" id="CP015961">
    <property type="protein sequence ID" value="ANI93216.1"/>
    <property type="molecule type" value="Genomic_DNA"/>
</dbReference>
<proteinExistence type="predicted"/>
<dbReference type="SUPFAM" id="SSF54427">
    <property type="entry name" value="NTF2-like"/>
    <property type="match status" value="1"/>
</dbReference>
<sequence length="119" mass="12962">MKFEMPGNCGNSPRMQTVAEFARAWGEADSEFFGEWFSGEPEWAVLPGEASTSDVMNNLRGDIEELQILDVVTHGKFGSVDGTARTKSGDRLHFAHFLVFTSAAKSGKIASIRSYLVGA</sequence>
<evidence type="ECO:0000313" key="1">
    <source>
        <dbReference type="EMBL" id="ANI93216.1"/>
    </source>
</evidence>
<reference evidence="1 2" key="1">
    <citation type="submission" date="2016-06" db="EMBL/GenBank/DDBJ databases">
        <title>Complete genome sequence of a saline-alkali tolerant type strain Dietzia timorensis ID05-A0528T.</title>
        <authorList>
            <person name="Wu X."/>
        </authorList>
    </citation>
    <scope>NUCLEOTIDE SEQUENCE [LARGE SCALE GENOMIC DNA]</scope>
    <source>
        <strain evidence="1 2">ID05-A0528</strain>
    </source>
</reference>
<accession>A0A173LLS9</accession>
<dbReference type="RefSeq" id="WP_067472866.1">
    <property type="nucleotide sequence ID" value="NZ_CP015961.1"/>
</dbReference>
<organism evidence="1 2">
    <name type="scientific">Dietzia timorensis</name>
    <dbReference type="NCBI Taxonomy" id="499555"/>
    <lineage>
        <taxon>Bacteria</taxon>
        <taxon>Bacillati</taxon>
        <taxon>Actinomycetota</taxon>
        <taxon>Actinomycetes</taxon>
        <taxon>Mycobacteriales</taxon>
        <taxon>Dietziaceae</taxon>
        <taxon>Dietzia</taxon>
    </lineage>
</organism>
<name>A0A173LLS9_9ACTN</name>
<dbReference type="Proteomes" id="UP000186104">
    <property type="component" value="Chromosome"/>
</dbReference>
<dbReference type="OrthoDB" id="4412416at2"/>
<keyword evidence="2" id="KW-1185">Reference proteome</keyword>
<dbReference type="AlphaFoldDB" id="A0A173LLS9"/>
<evidence type="ECO:0008006" key="3">
    <source>
        <dbReference type="Google" id="ProtNLM"/>
    </source>
</evidence>
<evidence type="ECO:0000313" key="2">
    <source>
        <dbReference type="Proteomes" id="UP000186104"/>
    </source>
</evidence>
<dbReference type="KEGG" id="dtm:BJL86_2452"/>
<dbReference type="Gene3D" id="3.10.450.50">
    <property type="match status" value="1"/>
</dbReference>
<dbReference type="InterPro" id="IPR032710">
    <property type="entry name" value="NTF2-like_dom_sf"/>
</dbReference>
<dbReference type="STRING" id="499555.BJL86_2452"/>
<protein>
    <recommendedName>
        <fullName evidence="3">SnoaL-like domain-containing protein</fullName>
    </recommendedName>
</protein>
<gene>
    <name evidence="1" type="ORF">BJL86_2452</name>
</gene>